<evidence type="ECO:0000313" key="2">
    <source>
        <dbReference type="Proteomes" id="UP000828390"/>
    </source>
</evidence>
<accession>A0A9D4DL70</accession>
<reference evidence="1" key="1">
    <citation type="journal article" date="2019" name="bioRxiv">
        <title>The Genome of the Zebra Mussel, Dreissena polymorpha: A Resource for Invasive Species Research.</title>
        <authorList>
            <person name="McCartney M.A."/>
            <person name="Auch B."/>
            <person name="Kono T."/>
            <person name="Mallez S."/>
            <person name="Zhang Y."/>
            <person name="Obille A."/>
            <person name="Becker A."/>
            <person name="Abrahante J.E."/>
            <person name="Garbe J."/>
            <person name="Badalamenti J.P."/>
            <person name="Herman A."/>
            <person name="Mangelson H."/>
            <person name="Liachko I."/>
            <person name="Sullivan S."/>
            <person name="Sone E.D."/>
            <person name="Koren S."/>
            <person name="Silverstein K.A.T."/>
            <person name="Beckman K.B."/>
            <person name="Gohl D.M."/>
        </authorList>
    </citation>
    <scope>NUCLEOTIDE SEQUENCE</scope>
    <source>
        <strain evidence="1">Duluth1</strain>
        <tissue evidence="1">Whole animal</tissue>
    </source>
</reference>
<proteinExistence type="predicted"/>
<dbReference type="EMBL" id="JAIWYP010000010">
    <property type="protein sequence ID" value="KAH3750796.1"/>
    <property type="molecule type" value="Genomic_DNA"/>
</dbReference>
<reference evidence="1" key="2">
    <citation type="submission" date="2020-11" db="EMBL/GenBank/DDBJ databases">
        <authorList>
            <person name="McCartney M.A."/>
            <person name="Auch B."/>
            <person name="Kono T."/>
            <person name="Mallez S."/>
            <person name="Becker A."/>
            <person name="Gohl D.M."/>
            <person name="Silverstein K.A.T."/>
            <person name="Koren S."/>
            <person name="Bechman K.B."/>
            <person name="Herman A."/>
            <person name="Abrahante J.E."/>
            <person name="Garbe J."/>
        </authorList>
    </citation>
    <scope>NUCLEOTIDE SEQUENCE</scope>
    <source>
        <strain evidence="1">Duluth1</strain>
        <tissue evidence="1">Whole animal</tissue>
    </source>
</reference>
<evidence type="ECO:0000313" key="1">
    <source>
        <dbReference type="EMBL" id="KAH3750796.1"/>
    </source>
</evidence>
<dbReference type="Proteomes" id="UP000828390">
    <property type="component" value="Unassembled WGS sequence"/>
</dbReference>
<organism evidence="1 2">
    <name type="scientific">Dreissena polymorpha</name>
    <name type="common">Zebra mussel</name>
    <name type="synonym">Mytilus polymorpha</name>
    <dbReference type="NCBI Taxonomy" id="45954"/>
    <lineage>
        <taxon>Eukaryota</taxon>
        <taxon>Metazoa</taxon>
        <taxon>Spiralia</taxon>
        <taxon>Lophotrochozoa</taxon>
        <taxon>Mollusca</taxon>
        <taxon>Bivalvia</taxon>
        <taxon>Autobranchia</taxon>
        <taxon>Heteroconchia</taxon>
        <taxon>Euheterodonta</taxon>
        <taxon>Imparidentia</taxon>
        <taxon>Neoheterodontei</taxon>
        <taxon>Myida</taxon>
        <taxon>Dreissenoidea</taxon>
        <taxon>Dreissenidae</taxon>
        <taxon>Dreissena</taxon>
    </lineage>
</organism>
<dbReference type="AlphaFoldDB" id="A0A9D4DL70"/>
<keyword evidence="2" id="KW-1185">Reference proteome</keyword>
<gene>
    <name evidence="1" type="ORF">DPMN_185329</name>
</gene>
<comment type="caution">
    <text evidence="1">The sequence shown here is derived from an EMBL/GenBank/DDBJ whole genome shotgun (WGS) entry which is preliminary data.</text>
</comment>
<protein>
    <submittedName>
        <fullName evidence="1">Uncharacterized protein</fullName>
    </submittedName>
</protein>
<name>A0A9D4DL70_DREPO</name>
<sequence>MKLNKIDDAICYVTEAHEKTMPALPAKQRQKISTSTKPVGLQKDALEGIRIFSESQMVTSLGE</sequence>